<keyword evidence="2" id="KW-1185">Reference proteome</keyword>
<dbReference type="STRING" id="444597.BST26_06495"/>
<reference evidence="1 2" key="1">
    <citation type="submission" date="2016-12" db="EMBL/GenBank/DDBJ databases">
        <title>The new phylogeny of genus Mycobacterium.</title>
        <authorList>
            <person name="Tortoli E."/>
            <person name="Trovato A."/>
            <person name="Cirillo D.M."/>
        </authorList>
    </citation>
    <scope>NUCLEOTIDE SEQUENCE [LARGE SCALE GENOMIC DNA]</scope>
    <source>
        <strain evidence="1 2">DSM 45130</strain>
    </source>
</reference>
<dbReference type="RefSeq" id="WP_083029949.1">
    <property type="nucleotide sequence ID" value="NZ_AP022618.1"/>
</dbReference>
<dbReference type="OrthoDB" id="4629428at2"/>
<name>A0A1X0DIK4_9MYCO</name>
<accession>A0A1X0DIK4</accession>
<protein>
    <submittedName>
        <fullName evidence="1">Uncharacterized protein</fullName>
    </submittedName>
</protein>
<evidence type="ECO:0000313" key="2">
    <source>
        <dbReference type="Proteomes" id="UP000192801"/>
    </source>
</evidence>
<evidence type="ECO:0000313" key="1">
    <source>
        <dbReference type="EMBL" id="ORA71989.1"/>
    </source>
</evidence>
<dbReference type="Proteomes" id="UP000192801">
    <property type="component" value="Unassembled WGS sequence"/>
</dbReference>
<dbReference type="EMBL" id="MVHS01000010">
    <property type="protein sequence ID" value="ORA71989.1"/>
    <property type="molecule type" value="Genomic_DNA"/>
</dbReference>
<comment type="caution">
    <text evidence="1">The sequence shown here is derived from an EMBL/GenBank/DDBJ whole genome shotgun (WGS) entry which is preliminary data.</text>
</comment>
<proteinExistence type="predicted"/>
<dbReference type="AlphaFoldDB" id="A0A1X0DIK4"/>
<gene>
    <name evidence="1" type="ORF">BST26_06495</name>
</gene>
<sequence length="108" mass="11419">MTTFDVPPTQLREARNSIMSALETAGAVATQYLATHQNIAAPGVFQGLTQNTSTNAAISIESDLQRAVQHGIFLANGLAKTADFVEQNEADAANKICQVLNATSPTPF</sequence>
<organism evidence="1 2">
    <name type="scientific">Mycolicibacterium insubricum</name>
    <dbReference type="NCBI Taxonomy" id="444597"/>
    <lineage>
        <taxon>Bacteria</taxon>
        <taxon>Bacillati</taxon>
        <taxon>Actinomycetota</taxon>
        <taxon>Actinomycetes</taxon>
        <taxon>Mycobacteriales</taxon>
        <taxon>Mycobacteriaceae</taxon>
        <taxon>Mycolicibacterium</taxon>
    </lineage>
</organism>